<feature type="compositionally biased region" description="Basic and acidic residues" evidence="1">
    <location>
        <begin position="85"/>
        <end position="136"/>
    </location>
</feature>
<gene>
    <name evidence="2" type="ORF">BSL78_16580</name>
</gene>
<evidence type="ECO:0000313" key="2">
    <source>
        <dbReference type="EMBL" id="PIK46545.1"/>
    </source>
</evidence>
<comment type="caution">
    <text evidence="2">The sequence shown here is derived from an EMBL/GenBank/DDBJ whole genome shotgun (WGS) entry which is preliminary data.</text>
</comment>
<feature type="compositionally biased region" description="Acidic residues" evidence="1">
    <location>
        <begin position="10"/>
        <end position="19"/>
    </location>
</feature>
<feature type="compositionally biased region" description="Basic and acidic residues" evidence="1">
    <location>
        <begin position="152"/>
        <end position="172"/>
    </location>
</feature>
<organism evidence="2 3">
    <name type="scientific">Stichopus japonicus</name>
    <name type="common">Sea cucumber</name>
    <dbReference type="NCBI Taxonomy" id="307972"/>
    <lineage>
        <taxon>Eukaryota</taxon>
        <taxon>Metazoa</taxon>
        <taxon>Echinodermata</taxon>
        <taxon>Eleutherozoa</taxon>
        <taxon>Echinozoa</taxon>
        <taxon>Holothuroidea</taxon>
        <taxon>Aspidochirotacea</taxon>
        <taxon>Aspidochirotida</taxon>
        <taxon>Stichopodidae</taxon>
        <taxon>Apostichopus</taxon>
    </lineage>
</organism>
<name>A0A2G8KF03_STIJA</name>
<feature type="region of interest" description="Disordered" evidence="1">
    <location>
        <begin position="1"/>
        <end position="172"/>
    </location>
</feature>
<protein>
    <submittedName>
        <fullName evidence="2">Uncharacterized protein</fullName>
    </submittedName>
</protein>
<feature type="compositionally biased region" description="Acidic residues" evidence="1">
    <location>
        <begin position="62"/>
        <end position="73"/>
    </location>
</feature>
<dbReference type="Proteomes" id="UP000230750">
    <property type="component" value="Unassembled WGS sequence"/>
</dbReference>
<proteinExistence type="predicted"/>
<evidence type="ECO:0000256" key="1">
    <source>
        <dbReference type="SAM" id="MobiDB-lite"/>
    </source>
</evidence>
<accession>A0A2G8KF03</accession>
<dbReference type="AlphaFoldDB" id="A0A2G8KF03"/>
<reference evidence="2 3" key="1">
    <citation type="journal article" date="2017" name="PLoS Biol.">
        <title>The sea cucumber genome provides insights into morphological evolution and visceral regeneration.</title>
        <authorList>
            <person name="Zhang X."/>
            <person name="Sun L."/>
            <person name="Yuan J."/>
            <person name="Sun Y."/>
            <person name="Gao Y."/>
            <person name="Zhang L."/>
            <person name="Li S."/>
            <person name="Dai H."/>
            <person name="Hamel J.F."/>
            <person name="Liu C."/>
            <person name="Yu Y."/>
            <person name="Liu S."/>
            <person name="Lin W."/>
            <person name="Guo K."/>
            <person name="Jin S."/>
            <person name="Xu P."/>
            <person name="Storey K.B."/>
            <person name="Huan P."/>
            <person name="Zhang T."/>
            <person name="Zhou Y."/>
            <person name="Zhang J."/>
            <person name="Lin C."/>
            <person name="Li X."/>
            <person name="Xing L."/>
            <person name="Huo D."/>
            <person name="Sun M."/>
            <person name="Wang L."/>
            <person name="Mercier A."/>
            <person name="Li F."/>
            <person name="Yang H."/>
            <person name="Xiang J."/>
        </authorList>
    </citation>
    <scope>NUCLEOTIDE SEQUENCE [LARGE SCALE GENOMIC DNA]</scope>
    <source>
        <strain evidence="2">Shaxun</strain>
        <tissue evidence="2">Muscle</tissue>
    </source>
</reference>
<feature type="compositionally biased region" description="Polar residues" evidence="1">
    <location>
        <begin position="27"/>
        <end position="40"/>
    </location>
</feature>
<dbReference type="EMBL" id="MRZV01000637">
    <property type="protein sequence ID" value="PIK46545.1"/>
    <property type="molecule type" value="Genomic_DNA"/>
</dbReference>
<keyword evidence="3" id="KW-1185">Reference proteome</keyword>
<sequence>MLDEEKVEREEGEDVESDQDDVKREQSQNATVSSSVSQPGRDSDHEEGLVQEDEGAISTDGERDEDEEGTVEEEGVKSKVYSTAKEAEKVAIDEGEDHEQTERDLLQSPPEKSRRSERDGEEKPTEKISEKRKHSEDSEEEGEVKATKKNRQGRDQRKPDNLGRLKRETEGV</sequence>
<evidence type="ECO:0000313" key="3">
    <source>
        <dbReference type="Proteomes" id="UP000230750"/>
    </source>
</evidence>